<evidence type="ECO:0000256" key="3">
    <source>
        <dbReference type="ARBA" id="ARBA00022692"/>
    </source>
</evidence>
<feature type="transmembrane region" description="Helical" evidence="7">
    <location>
        <begin position="71"/>
        <end position="94"/>
    </location>
</feature>
<dbReference type="Proteomes" id="UP001318040">
    <property type="component" value="Chromosome 12"/>
</dbReference>
<feature type="compositionally biased region" description="Acidic residues" evidence="6">
    <location>
        <begin position="1"/>
        <end position="13"/>
    </location>
</feature>
<comment type="subcellular location">
    <subcellularLocation>
        <location evidence="1">Membrane</location>
        <topology evidence="1">Multi-pass membrane protein</topology>
    </subcellularLocation>
</comment>
<keyword evidence="5 7" id="KW-0472">Membrane</keyword>
<organism evidence="9 11">
    <name type="scientific">Petromyzon marinus</name>
    <name type="common">Sea lamprey</name>
    <dbReference type="NCBI Taxonomy" id="7757"/>
    <lineage>
        <taxon>Eukaryota</taxon>
        <taxon>Metazoa</taxon>
        <taxon>Chordata</taxon>
        <taxon>Craniata</taxon>
        <taxon>Vertebrata</taxon>
        <taxon>Cyclostomata</taxon>
        <taxon>Hyperoartia</taxon>
        <taxon>Petromyzontiformes</taxon>
        <taxon>Petromyzontidae</taxon>
        <taxon>Petromyzon</taxon>
    </lineage>
</organism>
<feature type="region of interest" description="Disordered" evidence="6">
    <location>
        <begin position="1"/>
        <end position="63"/>
    </location>
</feature>
<feature type="transmembrane region" description="Helical" evidence="7">
    <location>
        <begin position="442"/>
        <end position="464"/>
    </location>
</feature>
<dbReference type="InterPro" id="IPR036259">
    <property type="entry name" value="MFS_trans_sf"/>
</dbReference>
<evidence type="ECO:0000256" key="7">
    <source>
        <dbReference type="SAM" id="Phobius"/>
    </source>
</evidence>
<evidence type="ECO:0000259" key="8">
    <source>
        <dbReference type="PROSITE" id="PS50850"/>
    </source>
</evidence>
<feature type="transmembrane region" description="Helical" evidence="7">
    <location>
        <begin position="199"/>
        <end position="220"/>
    </location>
</feature>
<dbReference type="InterPro" id="IPR050930">
    <property type="entry name" value="MFS_Vesicular_Transporter"/>
</dbReference>
<dbReference type="SUPFAM" id="SSF103473">
    <property type="entry name" value="MFS general substrate transporter"/>
    <property type="match status" value="1"/>
</dbReference>
<dbReference type="InterPro" id="IPR011701">
    <property type="entry name" value="MFS"/>
</dbReference>
<dbReference type="Gene3D" id="1.20.1250.20">
    <property type="entry name" value="MFS general substrate transporter like domains"/>
    <property type="match status" value="2"/>
</dbReference>
<dbReference type="GO" id="GO:0022857">
    <property type="term" value="F:transmembrane transporter activity"/>
    <property type="evidence" value="ECO:0007669"/>
    <property type="project" value="InterPro"/>
</dbReference>
<feature type="transmembrane region" description="Helical" evidence="7">
    <location>
        <begin position="309"/>
        <end position="329"/>
    </location>
</feature>
<gene>
    <name evidence="10 11" type="primary">SLC18B1</name>
</gene>
<evidence type="ECO:0000256" key="4">
    <source>
        <dbReference type="ARBA" id="ARBA00022989"/>
    </source>
</evidence>
<dbReference type="PROSITE" id="PS50850">
    <property type="entry name" value="MFS"/>
    <property type="match status" value="1"/>
</dbReference>
<dbReference type="AlphaFoldDB" id="A0AAJ7SZP1"/>
<dbReference type="PANTHER" id="PTHR23506:SF26">
    <property type="entry name" value="MFS-TYPE TRANSPORTER SLC18B1"/>
    <property type="match status" value="1"/>
</dbReference>
<feature type="transmembrane region" description="Helical" evidence="7">
    <location>
        <begin position="137"/>
        <end position="156"/>
    </location>
</feature>
<feature type="transmembrane region" description="Helical" evidence="7">
    <location>
        <begin position="264"/>
        <end position="289"/>
    </location>
</feature>
<protein>
    <submittedName>
        <fullName evidence="10 11">MFS-type transporter SLC18B1</fullName>
    </submittedName>
</protein>
<dbReference type="KEGG" id="pmrn:116941548"/>
<dbReference type="InterPro" id="IPR020846">
    <property type="entry name" value="MFS_dom"/>
</dbReference>
<evidence type="ECO:0000256" key="2">
    <source>
        <dbReference type="ARBA" id="ARBA00022448"/>
    </source>
</evidence>
<keyword evidence="9" id="KW-1185">Reference proteome</keyword>
<evidence type="ECO:0000256" key="5">
    <source>
        <dbReference type="ARBA" id="ARBA00023136"/>
    </source>
</evidence>
<evidence type="ECO:0000256" key="1">
    <source>
        <dbReference type="ARBA" id="ARBA00004141"/>
    </source>
</evidence>
<keyword evidence="4 7" id="KW-1133">Transmembrane helix</keyword>
<feature type="transmembrane region" description="Helical" evidence="7">
    <location>
        <begin position="162"/>
        <end position="192"/>
    </location>
</feature>
<evidence type="ECO:0000313" key="9">
    <source>
        <dbReference type="Proteomes" id="UP001318040"/>
    </source>
</evidence>
<evidence type="ECO:0000256" key="6">
    <source>
        <dbReference type="SAM" id="MobiDB-lite"/>
    </source>
</evidence>
<keyword evidence="2" id="KW-0813">Transport</keyword>
<dbReference type="Pfam" id="PF07690">
    <property type="entry name" value="MFS_1"/>
    <property type="match status" value="2"/>
</dbReference>
<feature type="transmembrane region" description="Helical" evidence="7">
    <location>
        <begin position="232"/>
        <end position="252"/>
    </location>
</feature>
<reference evidence="10 11" key="1">
    <citation type="submission" date="2025-04" db="UniProtKB">
        <authorList>
            <consortium name="RefSeq"/>
        </authorList>
    </citation>
    <scope>IDENTIFICATION</scope>
    <source>
        <tissue evidence="10 11">Sperm</tissue>
    </source>
</reference>
<dbReference type="RefSeq" id="XP_032808602.1">
    <property type="nucleotide sequence ID" value="XM_032952711.1"/>
</dbReference>
<evidence type="ECO:0000313" key="11">
    <source>
        <dbReference type="RefSeq" id="XP_032808603.1"/>
    </source>
</evidence>
<sequence>MEEGLGGEPDLESDASRDLASNGEDRGATLGARDPARLVEEESNPLDVVGSRSGGVEPDGQGSSFTRKECLTMLAVASINFSSMICYAVLAPFFPKEAAKKGASDSIVGLIFGSFALTNLLSSPLFGKYIVHIGSKFMFLSGMLVTGTCTILFGLLDEAPSGSVYIAMCFVVRCMDALGCAASTTASFTILAGTFPHSIATVMGFLEIFTGLGLVLGPPVGGFLYELWGFKLPFLVIGTFVLLMIPINFAILPPQDSVPSNGSFVRLVMLPPIVIVSLLICSLGSSLGFFDPTFSLFLSEQFDLKPGKIGLVFAGLCISYALSSPFIGYISDKKPHLRRRIMAIGAFVSGICFCMLGPVPFLHIPTQLWLLVMVLFVLGVSIGTAIVPTFSEILSMAYENGFEEGLGTLGLVSGLFSSLMSFGSFVGPTLGGFLNERIKFKWAAAVQGLFLLVAAFIMSTYYICVARRKKRHREARERHEPSADETRPLLS</sequence>
<feature type="domain" description="Major facilitator superfamily (MFS) profile" evidence="8">
    <location>
        <begin position="72"/>
        <end position="472"/>
    </location>
</feature>
<feature type="transmembrane region" description="Helical" evidence="7">
    <location>
        <begin position="341"/>
        <end position="362"/>
    </location>
</feature>
<feature type="transmembrane region" description="Helical" evidence="7">
    <location>
        <begin position="106"/>
        <end position="125"/>
    </location>
</feature>
<dbReference type="GO" id="GO:0016020">
    <property type="term" value="C:membrane"/>
    <property type="evidence" value="ECO:0007669"/>
    <property type="project" value="UniProtKB-SubCell"/>
</dbReference>
<feature type="transmembrane region" description="Helical" evidence="7">
    <location>
        <begin position="368"/>
        <end position="394"/>
    </location>
</feature>
<evidence type="ECO:0000313" key="10">
    <source>
        <dbReference type="RefSeq" id="XP_032808602.1"/>
    </source>
</evidence>
<accession>A0AAJ7SZP1</accession>
<dbReference type="PANTHER" id="PTHR23506">
    <property type="entry name" value="GH10249P"/>
    <property type="match status" value="1"/>
</dbReference>
<keyword evidence="3 7" id="KW-0812">Transmembrane</keyword>
<proteinExistence type="predicted"/>
<dbReference type="RefSeq" id="XP_032808603.1">
    <property type="nucleotide sequence ID" value="XM_032952712.1"/>
</dbReference>
<name>A0AAJ7SZP1_PETMA</name>